<keyword evidence="2" id="KW-1185">Reference proteome</keyword>
<name>A0A833JEC5_9BACT</name>
<dbReference type="CDD" id="cd07822">
    <property type="entry name" value="SRPBCC_4"/>
    <property type="match status" value="1"/>
</dbReference>
<dbReference type="Proteomes" id="UP000442694">
    <property type="component" value="Unassembled WGS sequence"/>
</dbReference>
<dbReference type="EMBL" id="WFLN01000007">
    <property type="protein sequence ID" value="KAB8029870.1"/>
    <property type="molecule type" value="Genomic_DNA"/>
</dbReference>
<dbReference type="PANTHER" id="PTHR36166">
    <property type="entry name" value="CHROMOSOME 9, WHOLE GENOME SHOTGUN SEQUENCE"/>
    <property type="match status" value="1"/>
</dbReference>
<reference evidence="1 2" key="1">
    <citation type="submission" date="2019-10" db="EMBL/GenBank/DDBJ databases">
        <title>New genus of Silvanigrellaceae.</title>
        <authorList>
            <person name="Pitt A."/>
            <person name="Hahn M.W."/>
        </authorList>
    </citation>
    <scope>NUCLEOTIDE SEQUENCE [LARGE SCALE GENOMIC DNA]</scope>
    <source>
        <strain evidence="1 2">33A1-SZDP</strain>
    </source>
</reference>
<dbReference type="InterPro" id="IPR023393">
    <property type="entry name" value="START-like_dom_sf"/>
</dbReference>
<protein>
    <submittedName>
        <fullName evidence="1">SRPBCC domain-containing protein</fullName>
    </submittedName>
</protein>
<dbReference type="InterPro" id="IPR019587">
    <property type="entry name" value="Polyketide_cyclase/dehydratase"/>
</dbReference>
<dbReference type="Gene3D" id="3.30.530.20">
    <property type="match status" value="1"/>
</dbReference>
<evidence type="ECO:0000313" key="1">
    <source>
        <dbReference type="EMBL" id="KAB8029870.1"/>
    </source>
</evidence>
<dbReference type="PANTHER" id="PTHR36166:SF1">
    <property type="entry name" value="SRPBCC DOMAIN-CONTAINING PROTEIN"/>
    <property type="match status" value="1"/>
</dbReference>
<accession>A0A833JEC5</accession>
<dbReference type="AlphaFoldDB" id="A0A833JEC5"/>
<dbReference type="SUPFAM" id="SSF55961">
    <property type="entry name" value="Bet v1-like"/>
    <property type="match status" value="1"/>
</dbReference>
<comment type="caution">
    <text evidence="1">The sequence shown here is derived from an EMBL/GenBank/DDBJ whole genome shotgun (WGS) entry which is preliminary data.</text>
</comment>
<sequence>MRIETNIQIKAPVEKVWNKLADFKSYLSWNFFITKIEGEQREGEKLIVNIAPPGGSPATFKPVITKYVPNKELRWVGTLGPQWLFRGEHYFQLKDNGDGTTDFMHGENFSGWLVPLFSLLAGKKTATGFGLMNSNLKHTLEKNE</sequence>
<proteinExistence type="predicted"/>
<organism evidence="1 2">
    <name type="scientific">Fluviispira multicolorata</name>
    <dbReference type="NCBI Taxonomy" id="2654512"/>
    <lineage>
        <taxon>Bacteria</taxon>
        <taxon>Pseudomonadati</taxon>
        <taxon>Bdellovibrionota</taxon>
        <taxon>Oligoflexia</taxon>
        <taxon>Silvanigrellales</taxon>
        <taxon>Silvanigrellaceae</taxon>
        <taxon>Fluviispira</taxon>
    </lineage>
</organism>
<dbReference type="RefSeq" id="WP_152213213.1">
    <property type="nucleotide sequence ID" value="NZ_WFLN01000007.1"/>
</dbReference>
<gene>
    <name evidence="1" type="ORF">GCL57_10050</name>
</gene>
<dbReference type="Pfam" id="PF10604">
    <property type="entry name" value="Polyketide_cyc2"/>
    <property type="match status" value="1"/>
</dbReference>
<evidence type="ECO:0000313" key="2">
    <source>
        <dbReference type="Proteomes" id="UP000442694"/>
    </source>
</evidence>